<dbReference type="SUPFAM" id="SSF56784">
    <property type="entry name" value="HAD-like"/>
    <property type="match status" value="1"/>
</dbReference>
<evidence type="ECO:0000256" key="6">
    <source>
        <dbReference type="ARBA" id="ARBA00022723"/>
    </source>
</evidence>
<dbReference type="Pfam" id="PF00403">
    <property type="entry name" value="HMA"/>
    <property type="match status" value="1"/>
</dbReference>
<keyword evidence="16" id="KW-1185">Reference proteome</keyword>
<evidence type="ECO:0000256" key="11">
    <source>
        <dbReference type="ARBA" id="ARBA00023136"/>
    </source>
</evidence>
<accession>A0A4R3HX02</accession>
<dbReference type="SUPFAM" id="SSF55008">
    <property type="entry name" value="HMA, heavy metal-associated domain"/>
    <property type="match status" value="1"/>
</dbReference>
<evidence type="ECO:0000256" key="1">
    <source>
        <dbReference type="ARBA" id="ARBA00004651"/>
    </source>
</evidence>
<dbReference type="CDD" id="cd00371">
    <property type="entry name" value="HMA"/>
    <property type="match status" value="1"/>
</dbReference>
<dbReference type="Proteomes" id="UP000295793">
    <property type="component" value="Unassembled WGS sequence"/>
</dbReference>
<dbReference type="PANTHER" id="PTHR43520">
    <property type="entry name" value="ATP7, ISOFORM B"/>
    <property type="match status" value="1"/>
</dbReference>
<keyword evidence="5 13" id="KW-0812">Transmembrane</keyword>
<dbReference type="GO" id="GO:0005507">
    <property type="term" value="F:copper ion binding"/>
    <property type="evidence" value="ECO:0007669"/>
    <property type="project" value="TreeGrafter"/>
</dbReference>
<keyword evidence="2" id="KW-0813">Transport</keyword>
<evidence type="ECO:0000256" key="8">
    <source>
        <dbReference type="ARBA" id="ARBA00022967"/>
    </source>
</evidence>
<evidence type="ECO:0000256" key="9">
    <source>
        <dbReference type="ARBA" id="ARBA00022989"/>
    </source>
</evidence>
<reference evidence="15 16" key="1">
    <citation type="submission" date="2019-03" db="EMBL/GenBank/DDBJ databases">
        <title>Genomic Encyclopedia of Archaeal and Bacterial Type Strains, Phase II (KMG-II): from individual species to whole genera.</title>
        <authorList>
            <person name="Goeker M."/>
        </authorList>
    </citation>
    <scope>NUCLEOTIDE SEQUENCE [LARGE SCALE GENOMIC DNA]</scope>
    <source>
        <strain evidence="15 16">DSM 15388</strain>
    </source>
</reference>
<name>A0A4R3HX02_9GAMM</name>
<gene>
    <name evidence="15" type="ORF">BCF53_11837</name>
</gene>
<sequence>MTHTNSEGLAAISEPTGAGGATEAKKSTYQQATLRLELVDCSASAARIEKAMLGLAGTASAYVNLATSQLHLHYDAAVLTQKEIEAALNKIGAPVATEDSFNKKSSIQQRRSRKLVLSAVLSVLCWLPLVLNWLTVDIQIPVETLCLLATICQFYLGARLYRGALWSVTTGHANIDLTTALATSLAYFYSLYLWLVTGSDELYFHINTLMITLALFSKWTKHQAMYHAASKLEPLLNLTVPVAHKWLEDKLITIAVNRLNPGDEIEAHAGELIAADGYVVAGVSSVDESLLTGLQGATPKQHSDYVLAGSRNLNDGLRIRVTKRAEDFQLHQTTRYLIDAQAHHPKTQKQFDKTSLIYMLLVTVAAAASYGYHGYVADVQTALTAVMAVLLIACPCALSIAAPYAFVIASNLGVQRGVLFRNLRQLQGLAKADKLVFSNSGTLTTGQHQVVKLEQWTKNEQWQAAAKKVMQQSRHPIAEAALAYLNKVEPIKLDFNWVNQGAMGTLARRNSVSFIIGSDDLLIDQNIPIKPVHLRNSEPDQGRLWVVANGSIIARFDLKDRIRDMAHETIDTLRQQGFEFSLFKSGLTGASKAIASSLGIRNVENNLSDDAVSADSKNVFIGNGLRDSDELLESAGASIVLGRKENAAIGRGGINLMRQDISLVYEAIQIARRTHRVIRRNVLISVSYNSIAIPLAALGYISPVPAGVLAVAISLALLLHSHRLQKWQPVPVRPMPGNPMEAD</sequence>
<dbReference type="InterPro" id="IPR023214">
    <property type="entry name" value="HAD_sf"/>
</dbReference>
<keyword evidence="10" id="KW-0406">Ion transport</keyword>
<feature type="transmembrane region" description="Helical" evidence="13">
    <location>
        <begin position="682"/>
        <end position="701"/>
    </location>
</feature>
<feature type="domain" description="HMA" evidence="14">
    <location>
        <begin position="30"/>
        <end position="96"/>
    </location>
</feature>
<feature type="transmembrane region" description="Helical" evidence="13">
    <location>
        <begin position="140"/>
        <end position="161"/>
    </location>
</feature>
<dbReference type="GO" id="GO:0005524">
    <property type="term" value="F:ATP binding"/>
    <property type="evidence" value="ECO:0007669"/>
    <property type="project" value="InterPro"/>
</dbReference>
<dbReference type="InterPro" id="IPR036163">
    <property type="entry name" value="HMA_dom_sf"/>
</dbReference>
<dbReference type="NCBIfam" id="TIGR01494">
    <property type="entry name" value="ATPase_P-type"/>
    <property type="match status" value="1"/>
</dbReference>
<evidence type="ECO:0000256" key="13">
    <source>
        <dbReference type="SAM" id="Phobius"/>
    </source>
</evidence>
<dbReference type="InterPro" id="IPR036412">
    <property type="entry name" value="HAD-like_sf"/>
</dbReference>
<dbReference type="InterPro" id="IPR023299">
    <property type="entry name" value="ATPase_P-typ_cyto_dom_N"/>
</dbReference>
<dbReference type="GO" id="GO:0005886">
    <property type="term" value="C:plasma membrane"/>
    <property type="evidence" value="ECO:0007669"/>
    <property type="project" value="UniProtKB-SubCell"/>
</dbReference>
<keyword evidence="9 13" id="KW-1133">Transmembrane helix</keyword>
<keyword evidence="3" id="KW-1003">Cell membrane</keyword>
<feature type="transmembrane region" description="Helical" evidence="13">
    <location>
        <begin position="115"/>
        <end position="134"/>
    </location>
</feature>
<dbReference type="PANTHER" id="PTHR43520:SF5">
    <property type="entry name" value="CATION-TRANSPORTING P-TYPE ATPASE-RELATED"/>
    <property type="match status" value="1"/>
</dbReference>
<keyword evidence="8" id="KW-1278">Translocase</keyword>
<dbReference type="AlphaFoldDB" id="A0A4R3HX02"/>
<dbReference type="InterPro" id="IPR006121">
    <property type="entry name" value="HMA_dom"/>
</dbReference>
<dbReference type="RefSeq" id="WP_132703235.1">
    <property type="nucleotide sequence ID" value="NZ_SLZR01000018.1"/>
</dbReference>
<dbReference type="InterPro" id="IPR023298">
    <property type="entry name" value="ATPase_P-typ_TM_dom_sf"/>
</dbReference>
<comment type="caution">
    <text evidence="15">The sequence shown here is derived from an EMBL/GenBank/DDBJ whole genome shotgun (WGS) entry which is preliminary data.</text>
</comment>
<dbReference type="Gene3D" id="3.40.1110.10">
    <property type="entry name" value="Calcium-transporting ATPase, cytoplasmic domain N"/>
    <property type="match status" value="1"/>
</dbReference>
<dbReference type="Gene3D" id="3.40.50.1000">
    <property type="entry name" value="HAD superfamily/HAD-like"/>
    <property type="match status" value="1"/>
</dbReference>
<dbReference type="SUPFAM" id="SSF81653">
    <property type="entry name" value="Calcium ATPase, transduction domain A"/>
    <property type="match status" value="1"/>
</dbReference>
<dbReference type="PROSITE" id="PS50846">
    <property type="entry name" value="HMA_2"/>
    <property type="match status" value="1"/>
</dbReference>
<keyword evidence="4" id="KW-0597">Phosphoprotein</keyword>
<dbReference type="EMBL" id="SLZR01000018">
    <property type="protein sequence ID" value="TCS37678.1"/>
    <property type="molecule type" value="Genomic_DNA"/>
</dbReference>
<feature type="transmembrane region" description="Helical" evidence="13">
    <location>
        <begin position="356"/>
        <end position="373"/>
    </location>
</feature>
<dbReference type="Pfam" id="PF00702">
    <property type="entry name" value="Hydrolase"/>
    <property type="match status" value="1"/>
</dbReference>
<evidence type="ECO:0000256" key="5">
    <source>
        <dbReference type="ARBA" id="ARBA00022692"/>
    </source>
</evidence>
<evidence type="ECO:0000313" key="16">
    <source>
        <dbReference type="Proteomes" id="UP000295793"/>
    </source>
</evidence>
<dbReference type="OrthoDB" id="9814270at2"/>
<dbReference type="InterPro" id="IPR001757">
    <property type="entry name" value="P_typ_ATPase"/>
</dbReference>
<feature type="transmembrane region" description="Helical" evidence="13">
    <location>
        <begin position="202"/>
        <end position="220"/>
    </location>
</feature>
<dbReference type="InterPro" id="IPR059000">
    <property type="entry name" value="ATPase_P-type_domA"/>
</dbReference>
<feature type="transmembrane region" description="Helical" evidence="13">
    <location>
        <begin position="173"/>
        <end position="196"/>
    </location>
</feature>
<comment type="subcellular location">
    <subcellularLocation>
        <location evidence="1">Cell membrane</location>
        <topology evidence="1">Multi-pass membrane protein</topology>
    </subcellularLocation>
</comment>
<dbReference type="GO" id="GO:0016887">
    <property type="term" value="F:ATP hydrolysis activity"/>
    <property type="evidence" value="ECO:0007669"/>
    <property type="project" value="InterPro"/>
</dbReference>
<dbReference type="GO" id="GO:0055070">
    <property type="term" value="P:copper ion homeostasis"/>
    <property type="evidence" value="ECO:0007669"/>
    <property type="project" value="TreeGrafter"/>
</dbReference>
<evidence type="ECO:0000256" key="4">
    <source>
        <dbReference type="ARBA" id="ARBA00022553"/>
    </source>
</evidence>
<dbReference type="Gene3D" id="3.30.70.100">
    <property type="match status" value="1"/>
</dbReference>
<dbReference type="Gene3D" id="2.70.150.10">
    <property type="entry name" value="Calcium-transporting ATPase, cytoplasmic transduction domain A"/>
    <property type="match status" value="1"/>
</dbReference>
<keyword evidence="6" id="KW-0479">Metal-binding</keyword>
<organism evidence="15 16">
    <name type="scientific">Reinekea marinisedimentorum</name>
    <dbReference type="NCBI Taxonomy" id="230495"/>
    <lineage>
        <taxon>Bacteria</taxon>
        <taxon>Pseudomonadati</taxon>
        <taxon>Pseudomonadota</taxon>
        <taxon>Gammaproteobacteria</taxon>
        <taxon>Oceanospirillales</taxon>
        <taxon>Saccharospirillaceae</taxon>
        <taxon>Reinekea</taxon>
    </lineage>
</organism>
<dbReference type="SUPFAM" id="SSF81665">
    <property type="entry name" value="Calcium ATPase, transmembrane domain M"/>
    <property type="match status" value="1"/>
</dbReference>
<evidence type="ECO:0000313" key="15">
    <source>
        <dbReference type="EMBL" id="TCS37678.1"/>
    </source>
</evidence>
<dbReference type="Pfam" id="PF00122">
    <property type="entry name" value="E1-E2_ATPase"/>
    <property type="match status" value="1"/>
</dbReference>
<dbReference type="InterPro" id="IPR008250">
    <property type="entry name" value="ATPase_P-typ_transduc_dom_A_sf"/>
</dbReference>
<evidence type="ECO:0000256" key="2">
    <source>
        <dbReference type="ARBA" id="ARBA00022448"/>
    </source>
</evidence>
<dbReference type="GO" id="GO:0043682">
    <property type="term" value="F:P-type divalent copper transporter activity"/>
    <property type="evidence" value="ECO:0007669"/>
    <property type="project" value="TreeGrafter"/>
</dbReference>
<proteinExistence type="predicted"/>
<feature type="transmembrane region" description="Helical" evidence="13">
    <location>
        <begin position="385"/>
        <end position="414"/>
    </location>
</feature>
<evidence type="ECO:0000256" key="3">
    <source>
        <dbReference type="ARBA" id="ARBA00022475"/>
    </source>
</evidence>
<evidence type="ECO:0000256" key="10">
    <source>
        <dbReference type="ARBA" id="ARBA00023065"/>
    </source>
</evidence>
<keyword evidence="7" id="KW-0460">Magnesium</keyword>
<keyword evidence="11 13" id="KW-0472">Membrane</keyword>
<feature type="region of interest" description="Disordered" evidence="12">
    <location>
        <begin position="1"/>
        <end position="24"/>
    </location>
</feature>
<evidence type="ECO:0000256" key="12">
    <source>
        <dbReference type="SAM" id="MobiDB-lite"/>
    </source>
</evidence>
<protein>
    <submittedName>
        <fullName evidence="15">Cu+-exporting ATPase</fullName>
    </submittedName>
</protein>
<evidence type="ECO:0000256" key="7">
    <source>
        <dbReference type="ARBA" id="ARBA00022842"/>
    </source>
</evidence>
<evidence type="ECO:0000259" key="14">
    <source>
        <dbReference type="PROSITE" id="PS50846"/>
    </source>
</evidence>